<sequence length="117" mass="13399">MTLKRTAFARSLRQDAGLAEQRIWALLRSGRIDGHKFRRQHPISRYIADFACDRLRLVIEIDGGVHDRDEVMTRDHLRQTDLEALGWTVLRFTNAQALSEPESVVAAVRAHARLITP</sequence>
<evidence type="ECO:0000313" key="3">
    <source>
        <dbReference type="Proteomes" id="UP000638918"/>
    </source>
</evidence>
<dbReference type="Proteomes" id="UP000638918">
    <property type="component" value="Unassembled WGS sequence"/>
</dbReference>
<feature type="domain" description="DUF559" evidence="1">
    <location>
        <begin position="4"/>
        <end position="109"/>
    </location>
</feature>
<name>A0ABR8R2E6_9CAUL</name>
<protein>
    <submittedName>
        <fullName evidence="2">DUF559 domain-containing protein</fullName>
    </submittedName>
</protein>
<accession>A0ABR8R2E6</accession>
<evidence type="ECO:0000259" key="1">
    <source>
        <dbReference type="Pfam" id="PF04480"/>
    </source>
</evidence>
<dbReference type="InterPro" id="IPR011335">
    <property type="entry name" value="Restrct_endonuc-II-like"/>
</dbReference>
<evidence type="ECO:0000313" key="2">
    <source>
        <dbReference type="EMBL" id="MBD7941864.1"/>
    </source>
</evidence>
<dbReference type="EMBL" id="JACSQU010000002">
    <property type="protein sequence ID" value="MBD7941864.1"/>
    <property type="molecule type" value="Genomic_DNA"/>
</dbReference>
<dbReference type="InterPro" id="IPR007569">
    <property type="entry name" value="DUF559"/>
</dbReference>
<dbReference type="Gene3D" id="3.40.960.10">
    <property type="entry name" value="VSR Endonuclease"/>
    <property type="match status" value="1"/>
</dbReference>
<dbReference type="RefSeq" id="WP_225212440.1">
    <property type="nucleotide sequence ID" value="NZ_JACSQU010000002.1"/>
</dbReference>
<reference evidence="2 3" key="1">
    <citation type="submission" date="2020-08" db="EMBL/GenBank/DDBJ databases">
        <title>A Genomic Blueprint of the Chicken Gut Microbiome.</title>
        <authorList>
            <person name="Gilroy R."/>
            <person name="Ravi A."/>
            <person name="Getino M."/>
            <person name="Pursley I."/>
            <person name="Horton D.L."/>
            <person name="Alikhan N.-F."/>
            <person name="Baker D."/>
            <person name="Gharbi K."/>
            <person name="Hall N."/>
            <person name="Watson M."/>
            <person name="Adriaenssens E.M."/>
            <person name="Foster-Nyarko E."/>
            <person name="Jarju S."/>
            <person name="Secka A."/>
            <person name="Antonio M."/>
            <person name="Oren A."/>
            <person name="Chaudhuri R."/>
            <person name="La Ragione R.M."/>
            <person name="Hildebrand F."/>
            <person name="Pallen M.J."/>
        </authorList>
    </citation>
    <scope>NUCLEOTIDE SEQUENCE [LARGE SCALE GENOMIC DNA]</scope>
    <source>
        <strain evidence="2 3">Sa3CVA3</strain>
    </source>
</reference>
<proteinExistence type="predicted"/>
<dbReference type="CDD" id="cd01038">
    <property type="entry name" value="Endonuclease_DUF559"/>
    <property type="match status" value="1"/>
</dbReference>
<keyword evidence="3" id="KW-1185">Reference proteome</keyword>
<comment type="caution">
    <text evidence="2">The sequence shown here is derived from an EMBL/GenBank/DDBJ whole genome shotgun (WGS) entry which is preliminary data.</text>
</comment>
<dbReference type="PANTHER" id="PTHR38590:SF1">
    <property type="entry name" value="BLL0828 PROTEIN"/>
    <property type="match status" value="1"/>
</dbReference>
<organism evidence="2 3">
    <name type="scientific">Brevundimonas guildfordensis</name>
    <dbReference type="NCBI Taxonomy" id="2762241"/>
    <lineage>
        <taxon>Bacteria</taxon>
        <taxon>Pseudomonadati</taxon>
        <taxon>Pseudomonadota</taxon>
        <taxon>Alphaproteobacteria</taxon>
        <taxon>Caulobacterales</taxon>
        <taxon>Caulobacteraceae</taxon>
        <taxon>Brevundimonas</taxon>
    </lineage>
</organism>
<gene>
    <name evidence="2" type="ORF">H9656_10745</name>
</gene>
<dbReference type="InterPro" id="IPR047216">
    <property type="entry name" value="Endonuclease_DUF559_bact"/>
</dbReference>
<dbReference type="SUPFAM" id="SSF52980">
    <property type="entry name" value="Restriction endonuclease-like"/>
    <property type="match status" value="1"/>
</dbReference>
<dbReference type="PANTHER" id="PTHR38590">
    <property type="entry name" value="BLL0828 PROTEIN"/>
    <property type="match status" value="1"/>
</dbReference>
<dbReference type="Pfam" id="PF04480">
    <property type="entry name" value="DUF559"/>
    <property type="match status" value="1"/>
</dbReference>